<protein>
    <submittedName>
        <fullName evidence="6">Crp/Fnr family transcriptional regulator</fullName>
    </submittedName>
</protein>
<dbReference type="InterPro" id="IPR036390">
    <property type="entry name" value="WH_DNA-bd_sf"/>
</dbReference>
<dbReference type="InterPro" id="IPR050397">
    <property type="entry name" value="Env_Response_Regulators"/>
</dbReference>
<keyword evidence="7" id="KW-1185">Reference proteome</keyword>
<dbReference type="InterPro" id="IPR036388">
    <property type="entry name" value="WH-like_DNA-bd_sf"/>
</dbReference>
<evidence type="ECO:0000256" key="1">
    <source>
        <dbReference type="ARBA" id="ARBA00023015"/>
    </source>
</evidence>
<name>A0A951J1L2_9BACT</name>
<dbReference type="InterPro" id="IPR000595">
    <property type="entry name" value="cNMP-bd_dom"/>
</dbReference>
<dbReference type="PROSITE" id="PS51063">
    <property type="entry name" value="HTH_CRP_2"/>
    <property type="match status" value="1"/>
</dbReference>
<dbReference type="Pfam" id="PF00027">
    <property type="entry name" value="cNMP_binding"/>
    <property type="match status" value="1"/>
</dbReference>
<dbReference type="SUPFAM" id="SSF46785">
    <property type="entry name" value="Winged helix' DNA-binding domain"/>
    <property type="match status" value="1"/>
</dbReference>
<feature type="domain" description="Cyclic nucleotide-binding" evidence="4">
    <location>
        <begin position="14"/>
        <end position="133"/>
    </location>
</feature>
<proteinExistence type="predicted"/>
<dbReference type="Gene3D" id="1.10.10.10">
    <property type="entry name" value="Winged helix-like DNA-binding domain superfamily/Winged helix DNA-binding domain"/>
    <property type="match status" value="1"/>
</dbReference>
<dbReference type="PROSITE" id="PS50042">
    <property type="entry name" value="CNMP_BINDING_3"/>
    <property type="match status" value="1"/>
</dbReference>
<dbReference type="PANTHER" id="PTHR24567">
    <property type="entry name" value="CRP FAMILY TRANSCRIPTIONAL REGULATORY PROTEIN"/>
    <property type="match status" value="1"/>
</dbReference>
<dbReference type="SUPFAM" id="SSF51206">
    <property type="entry name" value="cAMP-binding domain-like"/>
    <property type="match status" value="1"/>
</dbReference>
<evidence type="ECO:0000259" key="4">
    <source>
        <dbReference type="PROSITE" id="PS50042"/>
    </source>
</evidence>
<evidence type="ECO:0000259" key="5">
    <source>
        <dbReference type="PROSITE" id="PS51063"/>
    </source>
</evidence>
<dbReference type="InterPro" id="IPR012318">
    <property type="entry name" value="HTH_CRP"/>
</dbReference>
<dbReference type="GO" id="GO:0003700">
    <property type="term" value="F:DNA-binding transcription factor activity"/>
    <property type="evidence" value="ECO:0007669"/>
    <property type="project" value="TreeGrafter"/>
</dbReference>
<evidence type="ECO:0000256" key="3">
    <source>
        <dbReference type="ARBA" id="ARBA00023163"/>
    </source>
</evidence>
<keyword evidence="3" id="KW-0804">Transcription</keyword>
<dbReference type="GO" id="GO:0003677">
    <property type="term" value="F:DNA binding"/>
    <property type="evidence" value="ECO:0007669"/>
    <property type="project" value="UniProtKB-KW"/>
</dbReference>
<feature type="domain" description="HTH crp-type" evidence="5">
    <location>
        <begin position="147"/>
        <end position="219"/>
    </location>
</feature>
<evidence type="ECO:0000313" key="7">
    <source>
        <dbReference type="Proteomes" id="UP000727490"/>
    </source>
</evidence>
<dbReference type="Proteomes" id="UP000727490">
    <property type="component" value="Unassembled WGS sequence"/>
</dbReference>
<keyword evidence="2" id="KW-0238">DNA-binding</keyword>
<dbReference type="PANTHER" id="PTHR24567:SF74">
    <property type="entry name" value="HTH-TYPE TRANSCRIPTIONAL REGULATOR ARCR"/>
    <property type="match status" value="1"/>
</dbReference>
<keyword evidence="1" id="KW-0805">Transcription regulation</keyword>
<dbReference type="InterPro" id="IPR014710">
    <property type="entry name" value="RmlC-like_jellyroll"/>
</dbReference>
<dbReference type="InterPro" id="IPR018490">
    <property type="entry name" value="cNMP-bd_dom_sf"/>
</dbReference>
<dbReference type="AlphaFoldDB" id="A0A951J1L2"/>
<comment type="caution">
    <text evidence="6">The sequence shown here is derived from an EMBL/GenBank/DDBJ whole genome shotgun (WGS) entry which is preliminary data.</text>
</comment>
<dbReference type="SMART" id="SM00100">
    <property type="entry name" value="cNMP"/>
    <property type="match status" value="1"/>
</dbReference>
<dbReference type="CDD" id="cd00038">
    <property type="entry name" value="CAP_ED"/>
    <property type="match status" value="1"/>
</dbReference>
<gene>
    <name evidence="6" type="ORF">EGN73_18510</name>
</gene>
<dbReference type="PRINTS" id="PR00034">
    <property type="entry name" value="HTHCRP"/>
</dbReference>
<evidence type="ECO:0000256" key="2">
    <source>
        <dbReference type="ARBA" id="ARBA00023125"/>
    </source>
</evidence>
<dbReference type="Pfam" id="PF13545">
    <property type="entry name" value="HTH_Crp_2"/>
    <property type="match status" value="1"/>
</dbReference>
<evidence type="ECO:0000313" key="6">
    <source>
        <dbReference type="EMBL" id="MBW3469792.1"/>
    </source>
</evidence>
<accession>A0A951J1L2</accession>
<dbReference type="Gene3D" id="2.60.120.10">
    <property type="entry name" value="Jelly Rolls"/>
    <property type="match status" value="1"/>
</dbReference>
<reference evidence="6 7" key="1">
    <citation type="journal article" date="2020" name="Syst. Appl. Microbiol.">
        <title>Arthrospiribacter ruber gen. nov., sp. nov., a novel bacterium isolated from Arthrospira cultures.</title>
        <authorList>
            <person name="Waleron M."/>
            <person name="Misztak A."/>
            <person name="Waleron M.M."/>
            <person name="Furmaniak M."/>
            <person name="Mrozik A."/>
            <person name="Waleron K."/>
        </authorList>
    </citation>
    <scope>NUCLEOTIDE SEQUENCE [LARGE SCALE GENOMIC DNA]</scope>
    <source>
        <strain evidence="6 7">DPMB0001</strain>
    </source>
</reference>
<sequence length="234" mass="26441">MEVNCKVCITSSCLVKNCSDAWLEKLSLAKNSPIYPKGQFIFMEGSLVMGAYFILKGKVKVISSSLDGKEHTVRLAREGHMLGHTAIGMEKYSIGAVTLTDSQVCFIDNQTLQAAFMENPKFTFEVMRFYSRELRKSEIRTKCLALMNNEEKVILGLLYIADNYLPDPNDNQVEINLSRQEIAQIIGTNSEQVSRVLSSLKKDGLIETHERAILLCDIRKLKEVISHYAFATQY</sequence>
<dbReference type="SMART" id="SM00419">
    <property type="entry name" value="HTH_CRP"/>
    <property type="match status" value="1"/>
</dbReference>
<dbReference type="GO" id="GO:0005829">
    <property type="term" value="C:cytosol"/>
    <property type="evidence" value="ECO:0007669"/>
    <property type="project" value="TreeGrafter"/>
</dbReference>
<dbReference type="EMBL" id="RPHB01000009">
    <property type="protein sequence ID" value="MBW3469792.1"/>
    <property type="molecule type" value="Genomic_DNA"/>
</dbReference>
<organism evidence="6 7">
    <name type="scientific">Arthrospiribacter ruber</name>
    <dbReference type="NCBI Taxonomy" id="2487934"/>
    <lineage>
        <taxon>Bacteria</taxon>
        <taxon>Pseudomonadati</taxon>
        <taxon>Bacteroidota</taxon>
        <taxon>Cytophagia</taxon>
        <taxon>Cytophagales</taxon>
        <taxon>Cyclobacteriaceae</taxon>
        <taxon>Arthrospiribacter</taxon>
    </lineage>
</organism>